<dbReference type="SUPFAM" id="SSF53613">
    <property type="entry name" value="Ribokinase-like"/>
    <property type="match status" value="1"/>
</dbReference>
<dbReference type="EMBL" id="JARGEQ010000091">
    <property type="protein sequence ID" value="MDF1586540.1"/>
    <property type="molecule type" value="Genomic_DNA"/>
</dbReference>
<dbReference type="Pfam" id="PF00294">
    <property type="entry name" value="PfkB"/>
    <property type="match status" value="1"/>
</dbReference>
<dbReference type="PRINTS" id="PR00990">
    <property type="entry name" value="RIBOKINASE"/>
</dbReference>
<dbReference type="InterPro" id="IPR002139">
    <property type="entry name" value="Ribo/fructo_kinase"/>
</dbReference>
<proteinExistence type="inferred from homology"/>
<comment type="caution">
    <text evidence="6">The sequence shown here is derived from an EMBL/GenBank/DDBJ whole genome shotgun (WGS) entry which is preliminary data.</text>
</comment>
<comment type="similarity">
    <text evidence="1 4">Belongs to the carbohydrate kinase PfkB family.</text>
</comment>
<dbReference type="RefSeq" id="WP_327788955.1">
    <property type="nucleotide sequence ID" value="NZ_JARGEQ010000091.1"/>
</dbReference>
<name>A0AAP4D568_9PROT</name>
<sequence length="299" mass="30298">MTRVLCVGHAVLDQVFDFAALPLEPGKHLARGYRMVGGGMAANAACAVARLGAEALLMSRIGGDPAGAAILAELDACGVATGAVERVAGLPSSISAIAVAEDGERLLFNHTDRRLLEEAPAPAEAGFGVFDALMADCRWPAAAAAGLELARRRGVPAVADIDHPLASAFAARILGAASHVVFSRDGLKKATGCSGVEEGLAWAAARTGGLLAVTLGADGVLWRDGERLELLPGFAVTAVDTMGAGDAFHGALALALAEGQAWTASLRFAAATAALKVTRPGGREAYPGRAEVEALLGST</sequence>
<evidence type="ECO:0000256" key="4">
    <source>
        <dbReference type="RuleBase" id="RU003704"/>
    </source>
</evidence>
<protein>
    <submittedName>
        <fullName evidence="6">PfkB family carbohydrate kinase</fullName>
    </submittedName>
</protein>
<dbReference type="GO" id="GO:0016301">
    <property type="term" value="F:kinase activity"/>
    <property type="evidence" value="ECO:0007669"/>
    <property type="project" value="UniProtKB-KW"/>
</dbReference>
<dbReference type="Proteomes" id="UP001301140">
    <property type="component" value="Unassembled WGS sequence"/>
</dbReference>
<keyword evidence="2 4" id="KW-0808">Transferase</keyword>
<evidence type="ECO:0000256" key="1">
    <source>
        <dbReference type="ARBA" id="ARBA00010688"/>
    </source>
</evidence>
<dbReference type="GO" id="GO:0005829">
    <property type="term" value="C:cytosol"/>
    <property type="evidence" value="ECO:0007669"/>
    <property type="project" value="TreeGrafter"/>
</dbReference>
<evidence type="ECO:0000259" key="5">
    <source>
        <dbReference type="Pfam" id="PF00294"/>
    </source>
</evidence>
<keyword evidence="7" id="KW-1185">Reference proteome</keyword>
<dbReference type="InterPro" id="IPR011611">
    <property type="entry name" value="PfkB_dom"/>
</dbReference>
<dbReference type="Gene3D" id="3.40.1190.20">
    <property type="match status" value="1"/>
</dbReference>
<dbReference type="PANTHER" id="PTHR10584:SF157">
    <property type="entry name" value="SULFOFRUCTOSE KINASE"/>
    <property type="match status" value="1"/>
</dbReference>
<dbReference type="AlphaFoldDB" id="A0AAP4D568"/>
<dbReference type="InterPro" id="IPR029056">
    <property type="entry name" value="Ribokinase-like"/>
</dbReference>
<reference evidence="6 7" key="1">
    <citation type="submission" date="2023-03" db="EMBL/GenBank/DDBJ databases">
        <title>YIM 152171 draft genome.</title>
        <authorList>
            <person name="Yang Z."/>
        </authorList>
    </citation>
    <scope>NUCLEOTIDE SEQUENCE [LARGE SCALE GENOMIC DNA]</scope>
    <source>
        <strain evidence="6 7">YIM 152171</strain>
    </source>
</reference>
<evidence type="ECO:0000256" key="2">
    <source>
        <dbReference type="ARBA" id="ARBA00022679"/>
    </source>
</evidence>
<dbReference type="InterPro" id="IPR002173">
    <property type="entry name" value="Carboh/pur_kinase_PfkB_CS"/>
</dbReference>
<gene>
    <name evidence="6" type="ORF">PZ740_09100</name>
</gene>
<evidence type="ECO:0000313" key="7">
    <source>
        <dbReference type="Proteomes" id="UP001301140"/>
    </source>
</evidence>
<dbReference type="PROSITE" id="PS00584">
    <property type="entry name" value="PFKB_KINASES_2"/>
    <property type="match status" value="1"/>
</dbReference>
<evidence type="ECO:0000313" key="6">
    <source>
        <dbReference type="EMBL" id="MDF1586540.1"/>
    </source>
</evidence>
<evidence type="ECO:0000256" key="3">
    <source>
        <dbReference type="ARBA" id="ARBA00022777"/>
    </source>
</evidence>
<keyword evidence="3 4" id="KW-0418">Kinase</keyword>
<dbReference type="GO" id="GO:0006796">
    <property type="term" value="P:phosphate-containing compound metabolic process"/>
    <property type="evidence" value="ECO:0007669"/>
    <property type="project" value="UniProtKB-ARBA"/>
</dbReference>
<organism evidence="6 7">
    <name type="scientific">Marinimicrococcus flavescens</name>
    <dbReference type="NCBI Taxonomy" id="3031815"/>
    <lineage>
        <taxon>Bacteria</taxon>
        <taxon>Pseudomonadati</taxon>
        <taxon>Pseudomonadota</taxon>
        <taxon>Alphaproteobacteria</taxon>
        <taxon>Geminicoccales</taxon>
        <taxon>Geminicoccaceae</taxon>
        <taxon>Marinimicrococcus</taxon>
    </lineage>
</organism>
<feature type="domain" description="Carbohydrate kinase PfkB" evidence="5">
    <location>
        <begin position="1"/>
        <end position="286"/>
    </location>
</feature>
<accession>A0AAP4D568</accession>
<dbReference type="PANTHER" id="PTHR10584">
    <property type="entry name" value="SUGAR KINASE"/>
    <property type="match status" value="1"/>
</dbReference>